<accession>A0A0A9B2V4</accession>
<protein>
    <submittedName>
        <fullName evidence="1">Uncharacterized protein</fullName>
    </submittedName>
</protein>
<sequence length="18" mass="2156">MWSNHTLEDNLTGIKHLF</sequence>
<evidence type="ECO:0000313" key="1">
    <source>
        <dbReference type="EMBL" id="JAD55505.1"/>
    </source>
</evidence>
<dbReference type="AlphaFoldDB" id="A0A0A9B2V4"/>
<reference evidence="1" key="1">
    <citation type="submission" date="2014-09" db="EMBL/GenBank/DDBJ databases">
        <authorList>
            <person name="Magalhaes I.L.F."/>
            <person name="Oliveira U."/>
            <person name="Santos F.R."/>
            <person name="Vidigal T.H.D.A."/>
            <person name="Brescovit A.D."/>
            <person name="Santos A.J."/>
        </authorList>
    </citation>
    <scope>NUCLEOTIDE SEQUENCE</scope>
    <source>
        <tissue evidence="1">Shoot tissue taken approximately 20 cm above the soil surface</tissue>
    </source>
</reference>
<organism evidence="1">
    <name type="scientific">Arundo donax</name>
    <name type="common">Giant reed</name>
    <name type="synonym">Donax arundinaceus</name>
    <dbReference type="NCBI Taxonomy" id="35708"/>
    <lineage>
        <taxon>Eukaryota</taxon>
        <taxon>Viridiplantae</taxon>
        <taxon>Streptophyta</taxon>
        <taxon>Embryophyta</taxon>
        <taxon>Tracheophyta</taxon>
        <taxon>Spermatophyta</taxon>
        <taxon>Magnoliopsida</taxon>
        <taxon>Liliopsida</taxon>
        <taxon>Poales</taxon>
        <taxon>Poaceae</taxon>
        <taxon>PACMAD clade</taxon>
        <taxon>Arundinoideae</taxon>
        <taxon>Arundineae</taxon>
        <taxon>Arundo</taxon>
    </lineage>
</organism>
<proteinExistence type="predicted"/>
<dbReference type="EMBL" id="GBRH01242390">
    <property type="protein sequence ID" value="JAD55505.1"/>
    <property type="molecule type" value="Transcribed_RNA"/>
</dbReference>
<reference evidence="1" key="2">
    <citation type="journal article" date="2015" name="Data Brief">
        <title>Shoot transcriptome of the giant reed, Arundo donax.</title>
        <authorList>
            <person name="Barrero R.A."/>
            <person name="Guerrero F.D."/>
            <person name="Moolhuijzen P."/>
            <person name="Goolsby J.A."/>
            <person name="Tidwell J."/>
            <person name="Bellgard S.E."/>
            <person name="Bellgard M.I."/>
        </authorList>
    </citation>
    <scope>NUCLEOTIDE SEQUENCE</scope>
    <source>
        <tissue evidence="1">Shoot tissue taken approximately 20 cm above the soil surface</tissue>
    </source>
</reference>
<name>A0A0A9B2V4_ARUDO</name>